<sequence>MSARIHRTRMAAMSASTVVIVQPPDTERWRYEVYPVCGDLQGQILGCYKDNAGKTLNCSNIAALYLQCVNNAKQNKLRTGG</sequence>
<dbReference type="GO" id="GO:0061617">
    <property type="term" value="C:MICOS complex"/>
    <property type="evidence" value="ECO:0007669"/>
    <property type="project" value="TreeGrafter"/>
</dbReference>
<dbReference type="Proteomes" id="UP001311232">
    <property type="component" value="Unassembled WGS sequence"/>
</dbReference>
<keyword evidence="2" id="KW-1185">Reference proteome</keyword>
<protein>
    <submittedName>
        <fullName evidence="1">Uncharacterized protein</fullName>
    </submittedName>
</protein>
<dbReference type="PANTHER" id="PTHR21588:SF23">
    <property type="entry name" value="MICOS COMPLEX SUBUNIT MIC19 ISOFORM X1"/>
    <property type="match status" value="1"/>
</dbReference>
<dbReference type="AlphaFoldDB" id="A0AAV9RB88"/>
<proteinExistence type="predicted"/>
<dbReference type="GO" id="GO:0007007">
    <property type="term" value="P:inner mitochondrial membrane organization"/>
    <property type="evidence" value="ECO:0007669"/>
    <property type="project" value="TreeGrafter"/>
</dbReference>
<organism evidence="1 2">
    <name type="scientific">Crenichthys baileyi</name>
    <name type="common">White River springfish</name>
    <dbReference type="NCBI Taxonomy" id="28760"/>
    <lineage>
        <taxon>Eukaryota</taxon>
        <taxon>Metazoa</taxon>
        <taxon>Chordata</taxon>
        <taxon>Craniata</taxon>
        <taxon>Vertebrata</taxon>
        <taxon>Euteleostomi</taxon>
        <taxon>Actinopterygii</taxon>
        <taxon>Neopterygii</taxon>
        <taxon>Teleostei</taxon>
        <taxon>Neoteleostei</taxon>
        <taxon>Acanthomorphata</taxon>
        <taxon>Ovalentaria</taxon>
        <taxon>Atherinomorphae</taxon>
        <taxon>Cyprinodontiformes</taxon>
        <taxon>Goodeidae</taxon>
        <taxon>Crenichthys</taxon>
    </lineage>
</organism>
<dbReference type="InterPro" id="IPR052632">
    <property type="entry name" value="MICOS_subunit_Mic19"/>
</dbReference>
<dbReference type="PANTHER" id="PTHR21588">
    <property type="entry name" value="COILED-COIL-HELIX-COILED-COIL-HELIX DOMAIN CONTAINING 6"/>
    <property type="match status" value="1"/>
</dbReference>
<gene>
    <name evidence="1" type="ORF">CRENBAI_009365</name>
</gene>
<name>A0AAV9RB88_9TELE</name>
<evidence type="ECO:0000313" key="2">
    <source>
        <dbReference type="Proteomes" id="UP001311232"/>
    </source>
</evidence>
<accession>A0AAV9RB88</accession>
<dbReference type="EMBL" id="JAHHUM010002200">
    <property type="protein sequence ID" value="KAK5605612.1"/>
    <property type="molecule type" value="Genomic_DNA"/>
</dbReference>
<comment type="caution">
    <text evidence="1">The sequence shown here is derived from an EMBL/GenBank/DDBJ whole genome shotgun (WGS) entry which is preliminary data.</text>
</comment>
<reference evidence="1 2" key="1">
    <citation type="submission" date="2021-06" db="EMBL/GenBank/DDBJ databases">
        <authorList>
            <person name="Palmer J.M."/>
        </authorList>
    </citation>
    <scope>NUCLEOTIDE SEQUENCE [LARGE SCALE GENOMIC DNA]</scope>
    <source>
        <strain evidence="1 2">MEX-2019</strain>
        <tissue evidence="1">Muscle</tissue>
    </source>
</reference>
<evidence type="ECO:0000313" key="1">
    <source>
        <dbReference type="EMBL" id="KAK5605612.1"/>
    </source>
</evidence>